<dbReference type="Gene3D" id="1.20.1070.10">
    <property type="entry name" value="Rhodopsin 7-helix transmembrane proteins"/>
    <property type="match status" value="1"/>
</dbReference>
<keyword evidence="7 14" id="KW-0472">Membrane</keyword>
<keyword evidence="5 14" id="KW-1133">Transmembrane helix</keyword>
<dbReference type="Ensembl" id="ENSPMRT00000009668.1">
    <property type="protein sequence ID" value="ENSPMRP00000009053.1"/>
    <property type="gene ID" value="ENSPMRG00000006087.1"/>
</dbReference>
<keyword evidence="4 14" id="KW-0812">Transmembrane</keyword>
<evidence type="ECO:0000256" key="7">
    <source>
        <dbReference type="ARBA" id="ARBA00023136"/>
    </source>
</evidence>
<keyword evidence="8" id="KW-0564">Palmitate</keyword>
<dbReference type="SUPFAM" id="SSF81321">
    <property type="entry name" value="Family A G protein-coupled receptor-like"/>
    <property type="match status" value="1"/>
</dbReference>
<gene>
    <name evidence="16" type="primary">LOC114599363</name>
</gene>
<proteinExistence type="inferred from homology"/>
<comment type="subcellular location">
    <subcellularLocation>
        <location evidence="1 14">Cell membrane</location>
        <topology evidence="1 14">Multi-pass membrane protein</topology>
    </subcellularLocation>
</comment>
<feature type="transmembrane region" description="Helical" evidence="14">
    <location>
        <begin position="41"/>
        <end position="65"/>
    </location>
</feature>
<evidence type="ECO:0000256" key="5">
    <source>
        <dbReference type="ARBA" id="ARBA00022989"/>
    </source>
</evidence>
<name>A0A670IBJ6_PODMU</name>
<dbReference type="PANTHER" id="PTHR24246:SF2">
    <property type="entry name" value="ADENOSINE RECEPTOR A3"/>
    <property type="match status" value="1"/>
</dbReference>
<evidence type="ECO:0000256" key="10">
    <source>
        <dbReference type="ARBA" id="ARBA00023170"/>
    </source>
</evidence>
<evidence type="ECO:0000256" key="6">
    <source>
        <dbReference type="ARBA" id="ARBA00023040"/>
    </source>
</evidence>
<feature type="transmembrane region" description="Helical" evidence="14">
    <location>
        <begin position="221"/>
        <end position="242"/>
    </location>
</feature>
<dbReference type="InterPro" id="IPR001634">
    <property type="entry name" value="Adenosn_rcpt"/>
</dbReference>
<dbReference type="PROSITE" id="PS50262">
    <property type="entry name" value="G_PROTEIN_RECEP_F1_2"/>
    <property type="match status" value="1"/>
</dbReference>
<evidence type="ECO:0000313" key="17">
    <source>
        <dbReference type="Proteomes" id="UP000472272"/>
    </source>
</evidence>
<feature type="domain" description="G-protein coupled receptors family 1 profile" evidence="15">
    <location>
        <begin position="22"/>
        <end position="273"/>
    </location>
</feature>
<dbReference type="GeneID" id="114599363"/>
<dbReference type="GO" id="GO:0005886">
    <property type="term" value="C:plasma membrane"/>
    <property type="evidence" value="ECO:0007669"/>
    <property type="project" value="UniProtKB-SubCell"/>
</dbReference>
<dbReference type="OrthoDB" id="284782at2759"/>
<evidence type="ECO:0000313" key="16">
    <source>
        <dbReference type="Ensembl" id="ENSPMRP00000009053.1"/>
    </source>
</evidence>
<dbReference type="Proteomes" id="UP000472272">
    <property type="component" value="Chromosome 6"/>
</dbReference>
<evidence type="ECO:0000256" key="2">
    <source>
        <dbReference type="ARBA" id="ARBA00021738"/>
    </source>
</evidence>
<keyword evidence="12 14" id="KW-0807">Transducer</keyword>
<evidence type="ECO:0000256" key="12">
    <source>
        <dbReference type="ARBA" id="ARBA00023224"/>
    </source>
</evidence>
<evidence type="ECO:0000256" key="9">
    <source>
        <dbReference type="ARBA" id="ARBA00023157"/>
    </source>
</evidence>
<dbReference type="PRINTS" id="PR00555">
    <property type="entry name" value="ADENOSINEA3R"/>
</dbReference>
<dbReference type="PROSITE" id="PS00237">
    <property type="entry name" value="G_PROTEIN_RECEP_F1_1"/>
    <property type="match status" value="1"/>
</dbReference>
<keyword evidence="17" id="KW-1185">Reference proteome</keyword>
<dbReference type="OMA" id="IPTRYSI"/>
<dbReference type="GO" id="GO:0001609">
    <property type="term" value="F:G protein-coupled adenosine receptor activity"/>
    <property type="evidence" value="ECO:0007669"/>
    <property type="project" value="UniProtKB-UniRule"/>
</dbReference>
<comment type="function">
    <text evidence="14">Receptor for adenosine. The activity of this receptor is mediated by G proteins which inhibit adenylyl cyclase.</text>
</comment>
<accession>A0A670IBJ6</accession>
<reference evidence="16 17" key="1">
    <citation type="journal article" date="2019" name="Proc. Natl. Acad. Sci. U.S.A.">
        <title>Regulatory changes in pterin and carotenoid genes underlie balanced color polymorphisms in the wall lizard.</title>
        <authorList>
            <person name="Andrade P."/>
            <person name="Pinho C."/>
            <person name="Perez I de Lanuza G."/>
            <person name="Afonso S."/>
            <person name="Brejcha J."/>
            <person name="Rubin C.J."/>
            <person name="Wallerman O."/>
            <person name="Pereira P."/>
            <person name="Sabatino S.J."/>
            <person name="Bellati A."/>
            <person name="Pellitteri-Rosa D."/>
            <person name="Bosakova Z."/>
            <person name="Bunikis I."/>
            <person name="Carretero M.A."/>
            <person name="Feiner N."/>
            <person name="Marsik P."/>
            <person name="Pauperio F."/>
            <person name="Salvi D."/>
            <person name="Soler L."/>
            <person name="While G.M."/>
            <person name="Uller T."/>
            <person name="Font E."/>
            <person name="Andersson L."/>
            <person name="Carneiro M."/>
        </authorList>
    </citation>
    <scope>NUCLEOTIDE SEQUENCE</scope>
</reference>
<dbReference type="GO" id="GO:0030425">
    <property type="term" value="C:dendrite"/>
    <property type="evidence" value="ECO:0007669"/>
    <property type="project" value="TreeGrafter"/>
</dbReference>
<feature type="transmembrane region" description="Helical" evidence="14">
    <location>
        <begin position="254"/>
        <end position="275"/>
    </location>
</feature>
<feature type="transmembrane region" description="Helical" evidence="14">
    <location>
        <begin position="120"/>
        <end position="145"/>
    </location>
</feature>
<dbReference type="RefSeq" id="XP_028590316.1">
    <property type="nucleotide sequence ID" value="XM_028734483.1"/>
</dbReference>
<dbReference type="GO" id="GO:0045202">
    <property type="term" value="C:synapse"/>
    <property type="evidence" value="ECO:0007669"/>
    <property type="project" value="TreeGrafter"/>
</dbReference>
<evidence type="ECO:0000259" key="15">
    <source>
        <dbReference type="PROSITE" id="PS50262"/>
    </source>
</evidence>
<dbReference type="Pfam" id="PF00001">
    <property type="entry name" value="7tm_1"/>
    <property type="match status" value="1"/>
</dbReference>
<reference evidence="16" key="3">
    <citation type="submission" date="2025-09" db="UniProtKB">
        <authorList>
            <consortium name="Ensembl"/>
        </authorList>
    </citation>
    <scope>IDENTIFICATION</scope>
</reference>
<protein>
    <recommendedName>
        <fullName evidence="2 14">Adenosine receptor A3</fullName>
    </recommendedName>
</protein>
<dbReference type="InterPro" id="IPR017452">
    <property type="entry name" value="GPCR_Rhodpsn_7TM"/>
</dbReference>
<feature type="transmembrane region" description="Helical" evidence="14">
    <location>
        <begin position="6"/>
        <end position="29"/>
    </location>
</feature>
<dbReference type="AlphaFoldDB" id="A0A670IBJ6"/>
<dbReference type="PANTHER" id="PTHR24246">
    <property type="entry name" value="OLFACTORY RECEPTOR AND ADENOSINE RECEPTOR"/>
    <property type="match status" value="1"/>
</dbReference>
<keyword evidence="13" id="KW-0449">Lipoprotein</keyword>
<feature type="transmembrane region" description="Helical" evidence="14">
    <location>
        <begin position="165"/>
        <end position="186"/>
    </location>
</feature>
<sequence length="317" mass="36326">MNTLHIVYIIVEVLIAVTATLGNALVICVVRRIPAYQNTTFYFIVSLALADIAVGVLVAPLAVVLRLEVVLHFYACLFICCILMIFCHASIMSLLAIATDRYLRVKLAIRYKAMVTRRRIWAALSFCWITSLLVGLVPMIGWNLRKPENPIYLKCSYPKVMSMDYVVYFSFFSWILVPLLVMCALYSEIFNILQTKLKQNTTSMKGTRILYGREFKMIKSLALVLFLFIVCWLPLLIINSISHFCQTCRVPLPMLDVAILLSHANSSLNPIVYALRIKRFRKMYILILKTHVFCLKQEPDTSKMENMSSDQVIEESI</sequence>
<dbReference type="GeneTree" id="ENSGT01030000234555"/>
<dbReference type="PRINTS" id="PR00424">
    <property type="entry name" value="ADENOSINER"/>
</dbReference>
<evidence type="ECO:0000256" key="13">
    <source>
        <dbReference type="ARBA" id="ARBA00023288"/>
    </source>
</evidence>
<evidence type="ECO:0000256" key="14">
    <source>
        <dbReference type="RuleBase" id="RU201114"/>
    </source>
</evidence>
<keyword evidence="11 14" id="KW-0325">Glycoprotein</keyword>
<organism evidence="16 17">
    <name type="scientific">Podarcis muralis</name>
    <name type="common">Wall lizard</name>
    <name type="synonym">Lacerta muralis</name>
    <dbReference type="NCBI Taxonomy" id="64176"/>
    <lineage>
        <taxon>Eukaryota</taxon>
        <taxon>Metazoa</taxon>
        <taxon>Chordata</taxon>
        <taxon>Craniata</taxon>
        <taxon>Vertebrata</taxon>
        <taxon>Euteleostomi</taxon>
        <taxon>Lepidosauria</taxon>
        <taxon>Squamata</taxon>
        <taxon>Bifurcata</taxon>
        <taxon>Unidentata</taxon>
        <taxon>Episquamata</taxon>
        <taxon>Laterata</taxon>
        <taxon>Lacertibaenia</taxon>
        <taxon>Lacertidae</taxon>
        <taxon>Podarcis</taxon>
    </lineage>
</organism>
<keyword evidence="6 14" id="KW-0297">G-protein coupled receptor</keyword>
<dbReference type="InterPro" id="IPR000466">
    <property type="entry name" value="Adeno_A3_rcpt"/>
</dbReference>
<feature type="transmembrane region" description="Helical" evidence="14">
    <location>
        <begin position="71"/>
        <end position="99"/>
    </location>
</feature>
<comment type="similarity">
    <text evidence="14">Belongs to the G-protein coupled receptor 1 family.</text>
</comment>
<dbReference type="SMART" id="SM01381">
    <property type="entry name" value="7TM_GPCR_Srsx"/>
    <property type="match status" value="1"/>
</dbReference>
<keyword evidence="10 14" id="KW-0675">Receptor</keyword>
<evidence type="ECO:0000256" key="8">
    <source>
        <dbReference type="ARBA" id="ARBA00023139"/>
    </source>
</evidence>
<evidence type="ECO:0000256" key="11">
    <source>
        <dbReference type="ARBA" id="ARBA00023180"/>
    </source>
</evidence>
<keyword evidence="3 14" id="KW-1003">Cell membrane</keyword>
<keyword evidence="9 14" id="KW-1015">Disulfide bond</keyword>
<evidence type="ECO:0000256" key="4">
    <source>
        <dbReference type="ARBA" id="ARBA00022692"/>
    </source>
</evidence>
<evidence type="ECO:0000256" key="3">
    <source>
        <dbReference type="ARBA" id="ARBA00022475"/>
    </source>
</evidence>
<reference evidence="16" key="2">
    <citation type="submission" date="2025-08" db="UniProtKB">
        <authorList>
            <consortium name="Ensembl"/>
        </authorList>
    </citation>
    <scope>IDENTIFICATION</scope>
</reference>
<dbReference type="KEGG" id="pmua:114599363"/>
<evidence type="ECO:0000256" key="1">
    <source>
        <dbReference type="ARBA" id="ARBA00004651"/>
    </source>
</evidence>
<dbReference type="InterPro" id="IPR000276">
    <property type="entry name" value="GPCR_Rhodpsn"/>
</dbReference>
<dbReference type="PRINTS" id="PR00237">
    <property type="entry name" value="GPCRRHODOPSN"/>
</dbReference>